<dbReference type="EMBL" id="ML993924">
    <property type="protein sequence ID" value="KAF2202787.1"/>
    <property type="molecule type" value="Genomic_DNA"/>
</dbReference>
<name>A0A9P4JP11_9PLEO</name>
<feature type="compositionally biased region" description="Basic residues" evidence="2">
    <location>
        <begin position="80"/>
        <end position="92"/>
    </location>
</feature>
<feature type="region of interest" description="Disordered" evidence="2">
    <location>
        <begin position="766"/>
        <end position="820"/>
    </location>
</feature>
<feature type="domain" description="C2H2-type" evidence="3">
    <location>
        <begin position="661"/>
        <end position="687"/>
    </location>
</feature>
<sequence length="862" mass="98138">MAAPQRKPTSIYSTIKVFQVIDQLRRRLKPRLHPDPSKRSLLGPKSPLGLEEIVVQNIEKTVSRMSDLRGKKQSHPFSNRIRKSHRNGKYSSRRQTPERHDSASPDDFGGELQHVVKSADENFSHSDSVLSAVASDDKLFLKQNLDPHFDAYPLNDISKYWLLVCDALDVFYRARSQYDDEWLINQGQAIGLNFDAEFIANYEHILLRLQAMLMSALTRKLIEALSEGGQDKKRHKLLDWFAEFPNSCRPLSTTWPWSIKPSLAVLWGVCWMFYENHQQDGGQATNGNGRISQNRMLQAIQIHQNHWNSAQRNDYYNNGQELIHPLLQPQPQQQISGNAGNGIDDVSSSSTAFSEWVQSAPDFTSNHVIGPRTGRQDAQPHSPSFGQRNLASLAHADRHPVYRSLAIPCSTNSLTTTPTSPTALQQRYNTHASPALHALPRRQDAAAFAPHLSSIATASQIFPPHAQPGTDHSWLFNHQEQQQHSSALASALPPGRNYRSTSHLTLPDIKVTAGDEQSPENECFAPPQQDFFSSNISPYLQHPQASQHSLTNTGIRTDDISDFAHYTMGNCPPEHSPIHQSARERTPSHSSNIPTPMSMSDNPLSPLTSPNEDDRGPSSIASILDHQREESVSSQDNGSSLHRNRAFKRTEEPPRTRENKMTCKYPECFSRITFERKCEWSKHMDKHDRPYKCKVKGCEKLQGFTYSGGLLRHEREVHKLHGGTKQSLFCPHSDCKRSSGSGFTRKENLLEHIRRVHRRISVSSDLGSNTVNARPREALEARESRETQQEGSQIHRGPEEYRRSETQEEDTHGKRKRIEFEEDIEEETDLRKEVKRLRIEAAEKDKRLQRLEETVRRMYENQ</sequence>
<evidence type="ECO:0000256" key="1">
    <source>
        <dbReference type="SAM" id="Coils"/>
    </source>
</evidence>
<evidence type="ECO:0000259" key="3">
    <source>
        <dbReference type="SMART" id="SM00355"/>
    </source>
</evidence>
<feature type="compositionally biased region" description="Polar residues" evidence="2">
    <location>
        <begin position="632"/>
        <end position="641"/>
    </location>
</feature>
<feature type="domain" description="C2H2-type" evidence="3">
    <location>
        <begin position="728"/>
        <end position="757"/>
    </location>
</feature>
<evidence type="ECO:0000313" key="4">
    <source>
        <dbReference type="EMBL" id="KAF2202787.1"/>
    </source>
</evidence>
<protein>
    <recommendedName>
        <fullName evidence="3">C2H2-type domain-containing protein</fullName>
    </recommendedName>
</protein>
<dbReference type="SMART" id="SM00355">
    <property type="entry name" value="ZnF_C2H2"/>
    <property type="match status" value="3"/>
</dbReference>
<dbReference type="OrthoDB" id="5305647at2759"/>
<evidence type="ECO:0000313" key="5">
    <source>
        <dbReference type="Proteomes" id="UP000799536"/>
    </source>
</evidence>
<feature type="region of interest" description="Disordered" evidence="2">
    <location>
        <begin position="480"/>
        <end position="502"/>
    </location>
</feature>
<dbReference type="Proteomes" id="UP000799536">
    <property type="component" value="Unassembled WGS sequence"/>
</dbReference>
<dbReference type="InterPro" id="IPR059009">
    <property type="entry name" value="Znf_C2H2_17_1st"/>
</dbReference>
<feature type="coiled-coil region" evidence="1">
    <location>
        <begin position="827"/>
        <end position="861"/>
    </location>
</feature>
<proteinExistence type="predicted"/>
<feature type="region of interest" description="Disordered" evidence="2">
    <location>
        <begin position="564"/>
        <end position="659"/>
    </location>
</feature>
<feature type="compositionally biased region" description="Basic and acidic residues" evidence="2">
    <location>
        <begin position="648"/>
        <end position="659"/>
    </location>
</feature>
<comment type="caution">
    <text evidence="4">The sequence shown here is derived from an EMBL/GenBank/DDBJ whole genome shotgun (WGS) entry which is preliminary data.</text>
</comment>
<feature type="domain" description="C2H2-type" evidence="3">
    <location>
        <begin position="691"/>
        <end position="718"/>
    </location>
</feature>
<dbReference type="Pfam" id="PF26176">
    <property type="entry name" value="zf_C2H2_17_2"/>
    <property type="match status" value="1"/>
</dbReference>
<keyword evidence="1" id="KW-0175">Coiled coil</keyword>
<dbReference type="AlphaFoldDB" id="A0A9P4JP11"/>
<accession>A0A9P4JP11</accession>
<feature type="compositionally biased region" description="Basic and acidic residues" evidence="2">
    <location>
        <begin position="796"/>
        <end position="812"/>
    </location>
</feature>
<feature type="region of interest" description="Disordered" evidence="2">
    <location>
        <begin position="514"/>
        <end position="536"/>
    </location>
</feature>
<dbReference type="Gene3D" id="3.30.160.60">
    <property type="entry name" value="Classic Zinc Finger"/>
    <property type="match status" value="1"/>
</dbReference>
<dbReference type="Pfam" id="PF26177">
    <property type="entry name" value="zf_C2H2_17_1st"/>
    <property type="match status" value="1"/>
</dbReference>
<dbReference type="InterPro" id="IPR013087">
    <property type="entry name" value="Znf_C2H2_type"/>
</dbReference>
<reference evidence="4" key="1">
    <citation type="journal article" date="2020" name="Stud. Mycol.">
        <title>101 Dothideomycetes genomes: a test case for predicting lifestyles and emergence of pathogens.</title>
        <authorList>
            <person name="Haridas S."/>
            <person name="Albert R."/>
            <person name="Binder M."/>
            <person name="Bloem J."/>
            <person name="Labutti K."/>
            <person name="Salamov A."/>
            <person name="Andreopoulos B."/>
            <person name="Baker S."/>
            <person name="Barry K."/>
            <person name="Bills G."/>
            <person name="Bluhm B."/>
            <person name="Cannon C."/>
            <person name="Castanera R."/>
            <person name="Culley D."/>
            <person name="Daum C."/>
            <person name="Ezra D."/>
            <person name="Gonzalez J."/>
            <person name="Henrissat B."/>
            <person name="Kuo A."/>
            <person name="Liang C."/>
            <person name="Lipzen A."/>
            <person name="Lutzoni F."/>
            <person name="Magnuson J."/>
            <person name="Mondo S."/>
            <person name="Nolan M."/>
            <person name="Ohm R."/>
            <person name="Pangilinan J."/>
            <person name="Park H.-J."/>
            <person name="Ramirez L."/>
            <person name="Alfaro M."/>
            <person name="Sun H."/>
            <person name="Tritt A."/>
            <person name="Yoshinaga Y."/>
            <person name="Zwiers L.-H."/>
            <person name="Turgeon B."/>
            <person name="Goodwin S."/>
            <person name="Spatafora J."/>
            <person name="Crous P."/>
            <person name="Grigoriev I."/>
        </authorList>
    </citation>
    <scope>NUCLEOTIDE SEQUENCE</scope>
    <source>
        <strain evidence="4">ATCC 74209</strain>
    </source>
</reference>
<feature type="compositionally biased region" description="Basic and acidic residues" evidence="2">
    <location>
        <begin position="774"/>
        <end position="788"/>
    </location>
</feature>
<organism evidence="4 5">
    <name type="scientific">Delitschia confertaspora ATCC 74209</name>
    <dbReference type="NCBI Taxonomy" id="1513339"/>
    <lineage>
        <taxon>Eukaryota</taxon>
        <taxon>Fungi</taxon>
        <taxon>Dikarya</taxon>
        <taxon>Ascomycota</taxon>
        <taxon>Pezizomycotina</taxon>
        <taxon>Dothideomycetes</taxon>
        <taxon>Pleosporomycetidae</taxon>
        <taxon>Pleosporales</taxon>
        <taxon>Delitschiaceae</taxon>
        <taxon>Delitschia</taxon>
    </lineage>
</organism>
<feature type="compositionally biased region" description="Polar residues" evidence="2">
    <location>
        <begin position="588"/>
        <end position="610"/>
    </location>
</feature>
<evidence type="ECO:0000256" key="2">
    <source>
        <dbReference type="SAM" id="MobiDB-lite"/>
    </source>
</evidence>
<gene>
    <name evidence="4" type="ORF">GQ43DRAFT_439422</name>
</gene>
<feature type="region of interest" description="Disordered" evidence="2">
    <location>
        <begin position="64"/>
        <end position="110"/>
    </location>
</feature>
<dbReference type="InterPro" id="IPR059095">
    <property type="entry name" value="Znf_C2H2_17_2nd"/>
</dbReference>
<keyword evidence="5" id="KW-1185">Reference proteome</keyword>